<dbReference type="Proteomes" id="UP001472677">
    <property type="component" value="Unassembled WGS sequence"/>
</dbReference>
<feature type="domain" description="RNase H type-1" evidence="1">
    <location>
        <begin position="12"/>
        <end position="96"/>
    </location>
</feature>
<name>A0ABR2ENM4_9ROSI</name>
<dbReference type="InterPro" id="IPR052929">
    <property type="entry name" value="RNase_H-like_EbsB-rel"/>
</dbReference>
<evidence type="ECO:0000313" key="3">
    <source>
        <dbReference type="Proteomes" id="UP001472677"/>
    </source>
</evidence>
<keyword evidence="3" id="KW-1185">Reference proteome</keyword>
<dbReference type="PANTHER" id="PTHR47074:SF61">
    <property type="entry name" value="RNASE H TYPE-1 DOMAIN-CONTAINING PROTEIN"/>
    <property type="match status" value="1"/>
</dbReference>
<evidence type="ECO:0000313" key="2">
    <source>
        <dbReference type="EMBL" id="KAK8563481.1"/>
    </source>
</evidence>
<dbReference type="InterPro" id="IPR036397">
    <property type="entry name" value="RNaseH_sf"/>
</dbReference>
<evidence type="ECO:0000259" key="1">
    <source>
        <dbReference type="Pfam" id="PF13456"/>
    </source>
</evidence>
<dbReference type="EMBL" id="JBBPBM010000011">
    <property type="protein sequence ID" value="KAK8563481.1"/>
    <property type="molecule type" value="Genomic_DNA"/>
</dbReference>
<dbReference type="Gene3D" id="3.30.420.10">
    <property type="entry name" value="Ribonuclease H-like superfamily/Ribonuclease H"/>
    <property type="match status" value="1"/>
</dbReference>
<dbReference type="SUPFAM" id="SSF53098">
    <property type="entry name" value="Ribonuclease H-like"/>
    <property type="match status" value="1"/>
</dbReference>
<gene>
    <name evidence="2" type="ORF">V6N12_035627</name>
</gene>
<dbReference type="CDD" id="cd06222">
    <property type="entry name" value="RNase_H_like"/>
    <property type="match status" value="1"/>
</dbReference>
<organism evidence="2 3">
    <name type="scientific">Hibiscus sabdariffa</name>
    <name type="common">roselle</name>
    <dbReference type="NCBI Taxonomy" id="183260"/>
    <lineage>
        <taxon>Eukaryota</taxon>
        <taxon>Viridiplantae</taxon>
        <taxon>Streptophyta</taxon>
        <taxon>Embryophyta</taxon>
        <taxon>Tracheophyta</taxon>
        <taxon>Spermatophyta</taxon>
        <taxon>Magnoliopsida</taxon>
        <taxon>eudicotyledons</taxon>
        <taxon>Gunneridae</taxon>
        <taxon>Pentapetalae</taxon>
        <taxon>rosids</taxon>
        <taxon>malvids</taxon>
        <taxon>Malvales</taxon>
        <taxon>Malvaceae</taxon>
        <taxon>Malvoideae</taxon>
        <taxon>Hibiscus</taxon>
    </lineage>
</organism>
<dbReference type="InterPro" id="IPR044730">
    <property type="entry name" value="RNase_H-like_dom_plant"/>
</dbReference>
<dbReference type="Pfam" id="PF13456">
    <property type="entry name" value="RVT_3"/>
    <property type="match status" value="1"/>
</dbReference>
<dbReference type="PANTHER" id="PTHR47074">
    <property type="entry name" value="BNAC02G40300D PROTEIN"/>
    <property type="match status" value="1"/>
</dbReference>
<accession>A0ABR2ENM4</accession>
<dbReference type="InterPro" id="IPR002156">
    <property type="entry name" value="RNaseH_domain"/>
</dbReference>
<proteinExistence type="predicted"/>
<sequence>MAACVILHYVVNDAFIAEARACEAAVNFAMELGFMSIHVEGDSLTVIKKLSSLSNDKPIIRPIISDIKSKLTFFKKITFSHVGHRGNEAAHVLAKAHHCFQLPRYWIEEFPSEVEQAVFRDLR</sequence>
<dbReference type="InterPro" id="IPR012337">
    <property type="entry name" value="RNaseH-like_sf"/>
</dbReference>
<protein>
    <recommendedName>
        <fullName evidence="1">RNase H type-1 domain-containing protein</fullName>
    </recommendedName>
</protein>
<reference evidence="2 3" key="1">
    <citation type="journal article" date="2024" name="G3 (Bethesda)">
        <title>Genome assembly of Hibiscus sabdariffa L. provides insights into metabolisms of medicinal natural products.</title>
        <authorList>
            <person name="Kim T."/>
        </authorList>
    </citation>
    <scope>NUCLEOTIDE SEQUENCE [LARGE SCALE GENOMIC DNA]</scope>
    <source>
        <strain evidence="2">TK-2024</strain>
        <tissue evidence="2">Old leaves</tissue>
    </source>
</reference>
<comment type="caution">
    <text evidence="2">The sequence shown here is derived from an EMBL/GenBank/DDBJ whole genome shotgun (WGS) entry which is preliminary data.</text>
</comment>